<name>A0A4Q0VGI4_9LACO</name>
<dbReference type="EMBL" id="QXIL01000032">
    <property type="protein sequence ID" value="RXI76448.1"/>
    <property type="molecule type" value="Genomic_DNA"/>
</dbReference>
<dbReference type="InterPro" id="IPR015797">
    <property type="entry name" value="NUDIX_hydrolase-like_dom_sf"/>
</dbReference>
<dbReference type="InterPro" id="IPR000086">
    <property type="entry name" value="NUDIX_hydrolase_dom"/>
</dbReference>
<dbReference type="AlphaFoldDB" id="A0A4Q0VGI4"/>
<dbReference type="SUPFAM" id="SSF46785">
    <property type="entry name" value="Winged helix' DNA-binding domain"/>
    <property type="match status" value="1"/>
</dbReference>
<organism evidence="3 4">
    <name type="scientific">Levilactobacillus suantsaii</name>
    <dbReference type="NCBI Taxonomy" id="2292255"/>
    <lineage>
        <taxon>Bacteria</taxon>
        <taxon>Bacillati</taxon>
        <taxon>Bacillota</taxon>
        <taxon>Bacilli</taxon>
        <taxon>Lactobacillales</taxon>
        <taxon>Lactobacillaceae</taxon>
        <taxon>Levilactobacillus</taxon>
    </lineage>
</organism>
<reference evidence="3 4" key="1">
    <citation type="submission" date="2018-08" db="EMBL/GenBank/DDBJ databases">
        <title>Lactobacillus suantsai sp. nov., isolated from traditional fermented suan-tsai in Taiwan.</title>
        <authorList>
            <person name="Huang C.-H."/>
        </authorList>
    </citation>
    <scope>NUCLEOTIDE SEQUENCE [LARGE SCALE GENOMIC DNA]</scope>
    <source>
        <strain evidence="3 4">BCRC 12945</strain>
    </source>
</reference>
<dbReference type="SUPFAM" id="SSF55811">
    <property type="entry name" value="Nudix"/>
    <property type="match status" value="1"/>
</dbReference>
<dbReference type="Proteomes" id="UP000290602">
    <property type="component" value="Unassembled WGS sequence"/>
</dbReference>
<evidence type="ECO:0000313" key="3">
    <source>
        <dbReference type="EMBL" id="RXI76448.1"/>
    </source>
</evidence>
<dbReference type="InterPro" id="IPR036390">
    <property type="entry name" value="WH_DNA-bd_sf"/>
</dbReference>
<evidence type="ECO:0000259" key="1">
    <source>
        <dbReference type="Pfam" id="PF00293"/>
    </source>
</evidence>
<dbReference type="Gene3D" id="3.90.79.10">
    <property type="entry name" value="Nucleoside Triphosphate Pyrophosphohydrolase"/>
    <property type="match status" value="1"/>
</dbReference>
<feature type="domain" description="Nudix hydrolase" evidence="1">
    <location>
        <begin position="21"/>
        <end position="123"/>
    </location>
</feature>
<feature type="domain" description="NrtR DNA-binding winged helix" evidence="2">
    <location>
        <begin position="188"/>
        <end position="248"/>
    </location>
</feature>
<dbReference type="Pfam" id="PF21906">
    <property type="entry name" value="WHD_NrtR"/>
    <property type="match status" value="1"/>
</dbReference>
<dbReference type="PANTHER" id="PTHR43736">
    <property type="entry name" value="ADP-RIBOSE PYROPHOSPHATASE"/>
    <property type="match status" value="1"/>
</dbReference>
<gene>
    <name evidence="3" type="ORF">DXH47_10790</name>
</gene>
<dbReference type="CDD" id="cd18873">
    <property type="entry name" value="NUDIX_NadM_like"/>
    <property type="match status" value="1"/>
</dbReference>
<dbReference type="Gene3D" id="1.10.10.10">
    <property type="entry name" value="Winged helix-like DNA-binding domain superfamily/Winged helix DNA-binding domain"/>
    <property type="match status" value="1"/>
</dbReference>
<dbReference type="OrthoDB" id="9786141at2"/>
<dbReference type="InterPro" id="IPR036388">
    <property type="entry name" value="WH-like_DNA-bd_sf"/>
</dbReference>
<accession>A0A4Q0VGI4</accession>
<protein>
    <submittedName>
        <fullName evidence="3">NUDIX domain-containing protein</fullName>
    </submittedName>
</protein>
<keyword evidence="4" id="KW-1185">Reference proteome</keyword>
<sequence>MALVSPTITITNLIWSFDRTTHHVNLLLLNRDHDPFNGFWALPETLMRPDESADTAALRLVREKIGLVLDGQHTQQLATFTHPDRTPTHRRVALAYMTFLPKMPPLTPGYGAQDARWFQVTATKTAYQVQNGNTRFTTPTTNQTATYYADLTTRHAAPPSQLAFDHDWLLAVAARRIRHELAFHPTVFLTLGPTFTLKEARTVAATFLRQPLSALDNSNFKKAHRDHFTAVGTTATAHAGRPATLYRLNSSCLTNG</sequence>
<dbReference type="PANTHER" id="PTHR43736:SF4">
    <property type="entry name" value="SLR1690 PROTEIN"/>
    <property type="match status" value="1"/>
</dbReference>
<proteinExistence type="predicted"/>
<evidence type="ECO:0000259" key="2">
    <source>
        <dbReference type="Pfam" id="PF21906"/>
    </source>
</evidence>
<evidence type="ECO:0000313" key="4">
    <source>
        <dbReference type="Proteomes" id="UP000290602"/>
    </source>
</evidence>
<dbReference type="Pfam" id="PF00293">
    <property type="entry name" value="NUDIX"/>
    <property type="match status" value="1"/>
</dbReference>
<dbReference type="InterPro" id="IPR054105">
    <property type="entry name" value="WHD_NrtR"/>
</dbReference>
<comment type="caution">
    <text evidence="3">The sequence shown here is derived from an EMBL/GenBank/DDBJ whole genome shotgun (WGS) entry which is preliminary data.</text>
</comment>